<comment type="caution">
    <text evidence="3">The sequence shown here is derived from an EMBL/GenBank/DDBJ whole genome shotgun (WGS) entry which is preliminary data.</text>
</comment>
<gene>
    <name evidence="3" type="ORF">UT76_C0014G0007</name>
</gene>
<dbReference type="InterPro" id="IPR044005">
    <property type="entry name" value="DZR_2"/>
</dbReference>
<dbReference type="CDD" id="cd06223">
    <property type="entry name" value="PRTases_typeI"/>
    <property type="match status" value="1"/>
</dbReference>
<name>A0A0G0QRU9_9BACT</name>
<dbReference type="SUPFAM" id="SSF53271">
    <property type="entry name" value="PRTase-like"/>
    <property type="match status" value="1"/>
</dbReference>
<comment type="similarity">
    <text evidence="1">Belongs to the ComF/GntX family.</text>
</comment>
<dbReference type="Gene3D" id="3.40.50.2020">
    <property type="match status" value="1"/>
</dbReference>
<dbReference type="PANTHER" id="PTHR47505:SF1">
    <property type="entry name" value="DNA UTILIZATION PROTEIN YHGH"/>
    <property type="match status" value="1"/>
</dbReference>
<evidence type="ECO:0000313" key="4">
    <source>
        <dbReference type="Proteomes" id="UP000034215"/>
    </source>
</evidence>
<dbReference type="AlphaFoldDB" id="A0A0G0QRU9"/>
<proteinExistence type="inferred from homology"/>
<evidence type="ECO:0000313" key="3">
    <source>
        <dbReference type="EMBL" id="KKR43139.1"/>
    </source>
</evidence>
<dbReference type="InterPro" id="IPR000836">
    <property type="entry name" value="PRTase_dom"/>
</dbReference>
<dbReference type="EMBL" id="LBYA01000014">
    <property type="protein sequence ID" value="KKR43139.1"/>
    <property type="molecule type" value="Genomic_DNA"/>
</dbReference>
<dbReference type="PATRIC" id="fig|1618576.3.peg.287"/>
<dbReference type="InterPro" id="IPR029057">
    <property type="entry name" value="PRTase-like"/>
</dbReference>
<sequence>MAILDFIFPKTCLGCGREGKYICGNCLSRIPHTRPICPYCKHPSIDGLTHVNCSSKLRLDGSLSVWEYESVIRKAILALKYRYATEIGNEISDYLISSLPTLVLPTVHYLTPIPIYWYKENTRGFNQSLEIGRAVAGAMDWKFIPDLLIKKQSTISQAELGGKARRQNLKGAFAVNPTHKSIINGLESVVIFDDVFTTGSTLMEAGKTLKKAGIKKVWGLTIAR</sequence>
<dbReference type="PANTHER" id="PTHR47505">
    <property type="entry name" value="DNA UTILIZATION PROTEIN YHGH"/>
    <property type="match status" value="1"/>
</dbReference>
<dbReference type="Proteomes" id="UP000034215">
    <property type="component" value="Unassembled WGS sequence"/>
</dbReference>
<protein>
    <recommendedName>
        <fullName evidence="2">Double zinc ribbon domain-containing protein</fullName>
    </recommendedName>
</protein>
<organism evidence="3 4">
    <name type="scientific">Candidatus Woesebacteria bacterium GW2011_GWB1_40_12</name>
    <dbReference type="NCBI Taxonomy" id="1618576"/>
    <lineage>
        <taxon>Bacteria</taxon>
        <taxon>Candidatus Woeseibacteriota</taxon>
    </lineage>
</organism>
<evidence type="ECO:0000259" key="2">
    <source>
        <dbReference type="Pfam" id="PF18912"/>
    </source>
</evidence>
<reference evidence="3 4" key="1">
    <citation type="journal article" date="2015" name="Nature">
        <title>rRNA introns, odd ribosomes, and small enigmatic genomes across a large radiation of phyla.</title>
        <authorList>
            <person name="Brown C.T."/>
            <person name="Hug L.A."/>
            <person name="Thomas B.C."/>
            <person name="Sharon I."/>
            <person name="Castelle C.J."/>
            <person name="Singh A."/>
            <person name="Wilkins M.J."/>
            <person name="Williams K.H."/>
            <person name="Banfield J.F."/>
        </authorList>
    </citation>
    <scope>NUCLEOTIDE SEQUENCE [LARGE SCALE GENOMIC DNA]</scope>
</reference>
<accession>A0A0G0QRU9</accession>
<dbReference type="Pfam" id="PF18912">
    <property type="entry name" value="DZR_2"/>
    <property type="match status" value="1"/>
</dbReference>
<dbReference type="InterPro" id="IPR051910">
    <property type="entry name" value="ComF/GntX_DNA_util-trans"/>
</dbReference>
<evidence type="ECO:0000256" key="1">
    <source>
        <dbReference type="ARBA" id="ARBA00008007"/>
    </source>
</evidence>
<feature type="domain" description="Double zinc ribbon" evidence="2">
    <location>
        <begin position="3"/>
        <end position="53"/>
    </location>
</feature>